<dbReference type="OrthoDB" id="5459937at2"/>
<accession>E3BMM7</accession>
<dbReference type="AlphaFoldDB" id="E3BMM7"/>
<name>E3BMM7_9VIBR</name>
<dbReference type="SUPFAM" id="SSF55729">
    <property type="entry name" value="Acyl-CoA N-acyltransferases (Nat)"/>
    <property type="match status" value="1"/>
</dbReference>
<dbReference type="Pfam" id="PF13420">
    <property type="entry name" value="Acetyltransf_4"/>
    <property type="match status" value="1"/>
</dbReference>
<dbReference type="eggNOG" id="COG1247">
    <property type="taxonomic scope" value="Bacteria"/>
</dbReference>
<gene>
    <name evidence="4" type="ORF">VIBC2010_17515</name>
</gene>
<reference evidence="4 5" key="1">
    <citation type="journal article" date="2012" name="Int. J. Syst. Evol. Microbiol.">
        <title>Vibrio caribbeanicus sp. nov., isolated from the marine sponge Scleritoderma cyanea.</title>
        <authorList>
            <person name="Hoffmann M."/>
            <person name="Monday S.R."/>
            <person name="Allard M.W."/>
            <person name="Strain E.A."/>
            <person name="Whittaker P."/>
            <person name="Naum M."/>
            <person name="McCarthy P.J."/>
            <person name="Lopez J.V."/>
            <person name="Fischer M."/>
            <person name="Brown E.W."/>
        </authorList>
    </citation>
    <scope>NUCLEOTIDE SEQUENCE [LARGE SCALE GENOMIC DNA]</scope>
    <source>
        <strain evidence="4 5">ATCC BAA-2122</strain>
    </source>
</reference>
<proteinExistence type="predicted"/>
<sequence length="166" mass="19303">MEIRHAERPDLPQITALFNYYIEHTNARFEEQAFSVESRKEWFNQFSNETKYQIVVACENDIVIGFACSQPYRGSKAFSETVETSIYINSDYKGRGLGKALYRHLFANIGKYKIHRALSGIALPNEASIALHEHFGFKKVGTFDEYAKKHGQYISSAWYEKTWKRD</sequence>
<dbReference type="InterPro" id="IPR000182">
    <property type="entry name" value="GNAT_dom"/>
</dbReference>
<dbReference type="GO" id="GO:0016747">
    <property type="term" value="F:acyltransferase activity, transferring groups other than amino-acyl groups"/>
    <property type="evidence" value="ECO:0007669"/>
    <property type="project" value="InterPro"/>
</dbReference>
<keyword evidence="2" id="KW-0012">Acyltransferase</keyword>
<evidence type="ECO:0000256" key="2">
    <source>
        <dbReference type="ARBA" id="ARBA00023315"/>
    </source>
</evidence>
<dbReference type="PANTHER" id="PTHR43072:SF23">
    <property type="entry name" value="UPF0039 PROTEIN C11D3.02C"/>
    <property type="match status" value="1"/>
</dbReference>
<dbReference type="EMBL" id="AEIU01000088">
    <property type="protein sequence ID" value="EFP95772.1"/>
    <property type="molecule type" value="Genomic_DNA"/>
</dbReference>
<keyword evidence="1 4" id="KW-0808">Transferase</keyword>
<dbReference type="STRING" id="796620.VIBC2010_17515"/>
<dbReference type="Proteomes" id="UP000002943">
    <property type="component" value="Unassembled WGS sequence"/>
</dbReference>
<keyword evidence="5" id="KW-1185">Reference proteome</keyword>
<dbReference type="Gene3D" id="3.40.630.30">
    <property type="match status" value="1"/>
</dbReference>
<dbReference type="PROSITE" id="PS51186">
    <property type="entry name" value="GNAT"/>
    <property type="match status" value="1"/>
</dbReference>
<dbReference type="InterPro" id="IPR016181">
    <property type="entry name" value="Acyl_CoA_acyltransferase"/>
</dbReference>
<evidence type="ECO:0000256" key="1">
    <source>
        <dbReference type="ARBA" id="ARBA00022679"/>
    </source>
</evidence>
<feature type="domain" description="N-acetyltransferase" evidence="3">
    <location>
        <begin position="1"/>
        <end position="164"/>
    </location>
</feature>
<dbReference type="CDD" id="cd04301">
    <property type="entry name" value="NAT_SF"/>
    <property type="match status" value="1"/>
</dbReference>
<dbReference type="RefSeq" id="WP_009602370.1">
    <property type="nucleotide sequence ID" value="NZ_AEIU01000088.1"/>
</dbReference>
<evidence type="ECO:0000313" key="4">
    <source>
        <dbReference type="EMBL" id="EFP95772.1"/>
    </source>
</evidence>
<evidence type="ECO:0000259" key="3">
    <source>
        <dbReference type="PROSITE" id="PS51186"/>
    </source>
</evidence>
<protein>
    <submittedName>
        <fullName evidence="4">Putative acetyltransferase</fullName>
    </submittedName>
</protein>
<comment type="caution">
    <text evidence="4">The sequence shown here is derived from an EMBL/GenBank/DDBJ whole genome shotgun (WGS) entry which is preliminary data.</text>
</comment>
<dbReference type="PANTHER" id="PTHR43072">
    <property type="entry name" value="N-ACETYLTRANSFERASE"/>
    <property type="match status" value="1"/>
</dbReference>
<organism evidence="4 5">
    <name type="scientific">Vibrio caribbeanicus ATCC BAA-2122</name>
    <dbReference type="NCBI Taxonomy" id="796620"/>
    <lineage>
        <taxon>Bacteria</taxon>
        <taxon>Pseudomonadati</taxon>
        <taxon>Pseudomonadota</taxon>
        <taxon>Gammaproteobacteria</taxon>
        <taxon>Vibrionales</taxon>
        <taxon>Vibrionaceae</taxon>
        <taxon>Vibrio</taxon>
    </lineage>
</organism>
<evidence type="ECO:0000313" key="5">
    <source>
        <dbReference type="Proteomes" id="UP000002943"/>
    </source>
</evidence>